<comment type="caution">
    <text evidence="2">The sequence shown here is derived from an EMBL/GenBank/DDBJ whole genome shotgun (WGS) entry which is preliminary data.</text>
</comment>
<gene>
    <name evidence="2" type="ORF">COV04_03315</name>
</gene>
<evidence type="ECO:0000313" key="3">
    <source>
        <dbReference type="Proteomes" id="UP000231152"/>
    </source>
</evidence>
<accession>A0A2M8LE56</accession>
<sequence length="831" mass="95457">MPPERTGKWWEVDDGRESKRKDLTEFLDVLRGGDTWGFKGYYSPVELPGEEREILKEELDRPDSGDKLILFIEGLRVYESMQGLTLEEVAKALEERGVVLSDSRFLAEALEQADFLVQGTIVELASEYLSDADFVQFIESVATNFRISYHKGVDTYDYVFGESNDREQSLLRGYAEPFFAELTSAIKKRQTVENIKALQDAFTDCLQRFIACEVTEQITFESWQSMDTNEQSARRARIDDPDFEKRLSRMRDYEYAIDPQESVQEYEERRGMYWQDFTGESVRGDIDDEFIGALNHVLANLKAVGGNERTIELLRTWLEVDPLANPMHVGEALSSIDAAASVEALLPLLRHRDPKVREGVTRALYRIELGSLPVSEKGVEYPGKQFDLGEFNNPRYSAARLTGDGQVGIFDDQGRLFKHFALEGLSGDSEVIRAKVFDFTVEMLFTSRGDETAEEQEERQQYLREFLEHYQDFFDSEFIQKTGVAWNNLSFPEQGQLLLFYRHSSSEEQERLITFVEQYGEEGFRSFLALDRLGQDAGERIITIGEQYPKQVGERGRRIAAGVFAKYSEIVLTADQIDKYLRDNYKKWGGDDVLSRRVTDKLLSRANDLILEFSNKSDDDSQEAKAGELEEKLRRVNADLVLFKSVFKSAFEEGESRSEPLQLEDIEGLVLESCKSSELHDEDKLTMREIFLEHRKKSRPEVRELALQEFVGEQGREDNVFYLLRKEEKVLSFVFMRPISADRVYMGGFNTNPELAGSAIGGVMFSELLERFSNKGVTVEIKVNPKLIPMFRHYLDDFQFVIESTDDDYKGTGETVHTLIRQPAQRYEQAA</sequence>
<dbReference type="SUPFAM" id="SSF55729">
    <property type="entry name" value="Acyl-CoA N-acyltransferases (Nat)"/>
    <property type="match status" value="1"/>
</dbReference>
<evidence type="ECO:0000313" key="2">
    <source>
        <dbReference type="EMBL" id="PJE75713.1"/>
    </source>
</evidence>
<dbReference type="EMBL" id="PFET01000011">
    <property type="protein sequence ID" value="PJE75713.1"/>
    <property type="molecule type" value="Genomic_DNA"/>
</dbReference>
<proteinExistence type="predicted"/>
<reference evidence="2 3" key="1">
    <citation type="submission" date="2017-09" db="EMBL/GenBank/DDBJ databases">
        <title>Depth-based differentiation of microbial function through sediment-hosted aquifers and enrichment of novel symbionts in the deep terrestrial subsurface.</title>
        <authorList>
            <person name="Probst A.J."/>
            <person name="Ladd B."/>
            <person name="Jarett J.K."/>
            <person name="Geller-Mcgrath D.E."/>
            <person name="Sieber C.M."/>
            <person name="Emerson J.B."/>
            <person name="Anantharaman K."/>
            <person name="Thomas B.C."/>
            <person name="Malmstrom R."/>
            <person name="Stieglmeier M."/>
            <person name="Klingl A."/>
            <person name="Woyke T."/>
            <person name="Ryan C.M."/>
            <person name="Banfield J.F."/>
        </authorList>
    </citation>
    <scope>NUCLEOTIDE SEQUENCE [LARGE SCALE GENOMIC DNA]</scope>
    <source>
        <strain evidence="2">CG10_big_fil_rev_8_21_14_0_10_48_11</strain>
    </source>
</reference>
<organism evidence="2 3">
    <name type="scientific">Candidatus Uhrbacteria bacterium CG10_big_fil_rev_8_21_14_0_10_48_11</name>
    <dbReference type="NCBI Taxonomy" id="1975037"/>
    <lineage>
        <taxon>Bacteria</taxon>
        <taxon>Candidatus Uhriibacteriota</taxon>
    </lineage>
</organism>
<dbReference type="AlphaFoldDB" id="A0A2M8LE56"/>
<name>A0A2M8LE56_9BACT</name>
<dbReference type="PROSITE" id="PS51186">
    <property type="entry name" value="GNAT"/>
    <property type="match status" value="1"/>
</dbReference>
<feature type="domain" description="N-acetyltransferase" evidence="1">
    <location>
        <begin position="685"/>
        <end position="825"/>
    </location>
</feature>
<dbReference type="InterPro" id="IPR011989">
    <property type="entry name" value="ARM-like"/>
</dbReference>
<dbReference type="Proteomes" id="UP000231152">
    <property type="component" value="Unassembled WGS sequence"/>
</dbReference>
<protein>
    <recommendedName>
        <fullName evidence="1">N-acetyltransferase domain-containing protein</fullName>
    </recommendedName>
</protein>
<dbReference type="GO" id="GO:0016747">
    <property type="term" value="F:acyltransferase activity, transferring groups other than amino-acyl groups"/>
    <property type="evidence" value="ECO:0007669"/>
    <property type="project" value="InterPro"/>
</dbReference>
<dbReference type="InterPro" id="IPR016181">
    <property type="entry name" value="Acyl_CoA_acyltransferase"/>
</dbReference>
<evidence type="ECO:0000259" key="1">
    <source>
        <dbReference type="PROSITE" id="PS51186"/>
    </source>
</evidence>
<dbReference type="Gene3D" id="1.25.10.10">
    <property type="entry name" value="Leucine-rich Repeat Variant"/>
    <property type="match status" value="1"/>
</dbReference>
<dbReference type="InterPro" id="IPR000182">
    <property type="entry name" value="GNAT_dom"/>
</dbReference>